<protein>
    <submittedName>
        <fullName evidence="2">Uncharacterized protein</fullName>
    </submittedName>
</protein>
<dbReference type="EMBL" id="JAWDGP010003773">
    <property type="protein sequence ID" value="KAK3771088.1"/>
    <property type="molecule type" value="Genomic_DNA"/>
</dbReference>
<evidence type="ECO:0000313" key="2">
    <source>
        <dbReference type="EMBL" id="KAK3771088.1"/>
    </source>
</evidence>
<gene>
    <name evidence="2" type="ORF">RRG08_006451</name>
</gene>
<feature type="region of interest" description="Disordered" evidence="1">
    <location>
        <begin position="1"/>
        <end position="28"/>
    </location>
</feature>
<evidence type="ECO:0000256" key="1">
    <source>
        <dbReference type="SAM" id="MobiDB-lite"/>
    </source>
</evidence>
<evidence type="ECO:0000313" key="3">
    <source>
        <dbReference type="Proteomes" id="UP001283361"/>
    </source>
</evidence>
<sequence>LSGAGSPGERATFCHDHARPGEALHSTGPISLVEQEAQERELRSVMTMLGPEKRSTQLGRSAYAPLNWADQLSGAGSPGERATFCHDHARGPEKRSTHARWANQLSGAGSPGERATFCHDHARPGEALHSTGPISLVEQEAQERELRSVMTMLGPEKRSTQLDRSAYAPLNWADQLSGAGSPRERATFCHDHARPGEALHSTGPISLVEQEAHERATFCHDHARPGEALHSTGPISLVEQEAQERELRSVMTMLGPEKRSTQLGRSAYAPLNWADQLSGAGSPRERATFCHDHARPGEALHSTGPISLVEQEAHERATFCHDHARPGEALHSTGPISLVEQEAHERELRSVMTMLGPEKRSTQLGRSAYAPLNWADQLSGAGSPGERTTFCHDHARPGEALHSSGLISLVEQEAHERATFCHDHARHGEALHPTGPISLVEQEAQERELRSVMTMLGPEKRSTQLGRSA</sequence>
<comment type="caution">
    <text evidence="2">The sequence shown here is derived from an EMBL/GenBank/DDBJ whole genome shotgun (WGS) entry which is preliminary data.</text>
</comment>
<dbReference type="Proteomes" id="UP001283361">
    <property type="component" value="Unassembled WGS sequence"/>
</dbReference>
<dbReference type="InterPro" id="IPR043822">
    <property type="entry name" value="EsV_1_7_cys"/>
</dbReference>
<proteinExistence type="predicted"/>
<dbReference type="Pfam" id="PF19114">
    <property type="entry name" value="EsV_1_7_cys"/>
    <property type="match status" value="8"/>
</dbReference>
<reference evidence="2" key="1">
    <citation type="journal article" date="2023" name="G3 (Bethesda)">
        <title>A reference genome for the long-term kleptoplast-retaining sea slug Elysia crispata morphotype clarki.</title>
        <authorList>
            <person name="Eastman K.E."/>
            <person name="Pendleton A.L."/>
            <person name="Shaikh M.A."/>
            <person name="Suttiyut T."/>
            <person name="Ogas R."/>
            <person name="Tomko P."/>
            <person name="Gavelis G."/>
            <person name="Widhalm J.R."/>
            <person name="Wisecaver J.H."/>
        </authorList>
    </citation>
    <scope>NUCLEOTIDE SEQUENCE</scope>
    <source>
        <strain evidence="2">ECLA1</strain>
    </source>
</reference>
<dbReference type="AlphaFoldDB" id="A0AAE1DIX3"/>
<organism evidence="2 3">
    <name type="scientific">Elysia crispata</name>
    <name type="common">lettuce slug</name>
    <dbReference type="NCBI Taxonomy" id="231223"/>
    <lineage>
        <taxon>Eukaryota</taxon>
        <taxon>Metazoa</taxon>
        <taxon>Spiralia</taxon>
        <taxon>Lophotrochozoa</taxon>
        <taxon>Mollusca</taxon>
        <taxon>Gastropoda</taxon>
        <taxon>Heterobranchia</taxon>
        <taxon>Euthyneura</taxon>
        <taxon>Panpulmonata</taxon>
        <taxon>Sacoglossa</taxon>
        <taxon>Placobranchoidea</taxon>
        <taxon>Plakobranchidae</taxon>
        <taxon>Elysia</taxon>
    </lineage>
</organism>
<name>A0AAE1DIX3_9GAST</name>
<feature type="compositionally biased region" description="Basic and acidic residues" evidence="1">
    <location>
        <begin position="12"/>
        <end position="22"/>
    </location>
</feature>
<feature type="non-terminal residue" evidence="2">
    <location>
        <position position="1"/>
    </location>
</feature>
<keyword evidence="3" id="KW-1185">Reference proteome</keyword>
<accession>A0AAE1DIX3</accession>